<evidence type="ECO:0000313" key="3">
    <source>
        <dbReference type="Proteomes" id="UP000828251"/>
    </source>
</evidence>
<comment type="caution">
    <text evidence="2">The sequence shown here is derived from an EMBL/GenBank/DDBJ whole genome shotgun (WGS) entry which is preliminary data.</text>
</comment>
<dbReference type="InterPro" id="IPR002156">
    <property type="entry name" value="RNaseH_domain"/>
</dbReference>
<dbReference type="Pfam" id="PF13456">
    <property type="entry name" value="RVT_3"/>
    <property type="match status" value="1"/>
</dbReference>
<reference evidence="2 3" key="1">
    <citation type="journal article" date="2021" name="Plant Biotechnol. J.">
        <title>Multi-omics assisted identification of the key and species-specific regulatory components of drought-tolerant mechanisms in Gossypium stocksii.</title>
        <authorList>
            <person name="Yu D."/>
            <person name="Ke L."/>
            <person name="Zhang D."/>
            <person name="Wu Y."/>
            <person name="Sun Y."/>
            <person name="Mei J."/>
            <person name="Sun J."/>
            <person name="Sun Y."/>
        </authorList>
    </citation>
    <scope>NUCLEOTIDE SEQUENCE [LARGE SCALE GENOMIC DNA]</scope>
    <source>
        <strain evidence="3">cv. E1</strain>
        <tissue evidence="2">Leaf</tissue>
    </source>
</reference>
<dbReference type="InterPro" id="IPR012337">
    <property type="entry name" value="RNaseH-like_sf"/>
</dbReference>
<dbReference type="PANTHER" id="PTHR47723:SF19">
    <property type="entry name" value="POLYNUCLEOTIDYL TRANSFERASE, RIBONUCLEASE H-LIKE SUPERFAMILY PROTEIN"/>
    <property type="match status" value="1"/>
</dbReference>
<feature type="domain" description="RNase H type-1" evidence="1">
    <location>
        <begin position="7"/>
        <end position="113"/>
    </location>
</feature>
<name>A0A9D3W0V3_9ROSI</name>
<proteinExistence type="predicted"/>
<evidence type="ECO:0000313" key="2">
    <source>
        <dbReference type="EMBL" id="KAH1106532.1"/>
    </source>
</evidence>
<accession>A0A9D3W0V3</accession>
<dbReference type="SUPFAM" id="SSF53098">
    <property type="entry name" value="Ribonuclease H-like"/>
    <property type="match status" value="1"/>
</dbReference>
<evidence type="ECO:0000259" key="1">
    <source>
        <dbReference type="Pfam" id="PF13456"/>
    </source>
</evidence>
<dbReference type="InterPro" id="IPR044730">
    <property type="entry name" value="RNase_H-like_dom_plant"/>
</dbReference>
<dbReference type="InterPro" id="IPR053151">
    <property type="entry name" value="RNase_H-like"/>
</dbReference>
<gene>
    <name evidence="2" type="ORF">J1N35_010300</name>
</gene>
<dbReference type="EMBL" id="JAIQCV010000004">
    <property type="protein sequence ID" value="KAH1106532.1"/>
    <property type="molecule type" value="Genomic_DNA"/>
</dbReference>
<protein>
    <recommendedName>
        <fullName evidence="1">RNase H type-1 domain-containing protein</fullName>
    </recommendedName>
</protein>
<dbReference type="Proteomes" id="UP000828251">
    <property type="component" value="Unassembled WGS sequence"/>
</dbReference>
<dbReference type="PANTHER" id="PTHR47723">
    <property type="entry name" value="OS05G0353850 PROTEIN"/>
    <property type="match status" value="1"/>
</dbReference>
<dbReference type="AlphaFoldDB" id="A0A9D3W0V3"/>
<sequence>MSPKDIIRGVIHDGRGQWILGYYLPFGKCTGAVVELWGILDGLLLLQKQGYAEVIIQSNNLENVISLCESKLDGPKSFLIRRIQQILAFEEKWSLNYIPRESNQVANALAKMALTRSETLYTFEEPLVEIKGIMKKYCTFDNEVIFHYGAPNRIFMLLFALRCPDYTFVPCYALRCIGKHSDAPVCTFVPCLTPYCFSIL</sequence>
<dbReference type="Gene3D" id="3.30.420.10">
    <property type="entry name" value="Ribonuclease H-like superfamily/Ribonuclease H"/>
    <property type="match status" value="1"/>
</dbReference>
<dbReference type="InterPro" id="IPR036397">
    <property type="entry name" value="RNaseH_sf"/>
</dbReference>
<dbReference type="OrthoDB" id="977397at2759"/>
<organism evidence="2 3">
    <name type="scientific">Gossypium stocksii</name>
    <dbReference type="NCBI Taxonomy" id="47602"/>
    <lineage>
        <taxon>Eukaryota</taxon>
        <taxon>Viridiplantae</taxon>
        <taxon>Streptophyta</taxon>
        <taxon>Embryophyta</taxon>
        <taxon>Tracheophyta</taxon>
        <taxon>Spermatophyta</taxon>
        <taxon>Magnoliopsida</taxon>
        <taxon>eudicotyledons</taxon>
        <taxon>Gunneridae</taxon>
        <taxon>Pentapetalae</taxon>
        <taxon>rosids</taxon>
        <taxon>malvids</taxon>
        <taxon>Malvales</taxon>
        <taxon>Malvaceae</taxon>
        <taxon>Malvoideae</taxon>
        <taxon>Gossypium</taxon>
    </lineage>
</organism>
<keyword evidence="3" id="KW-1185">Reference proteome</keyword>
<dbReference type="CDD" id="cd06222">
    <property type="entry name" value="RNase_H_like"/>
    <property type="match status" value="1"/>
</dbReference>
<dbReference type="GO" id="GO:0004523">
    <property type="term" value="F:RNA-DNA hybrid ribonuclease activity"/>
    <property type="evidence" value="ECO:0007669"/>
    <property type="project" value="InterPro"/>
</dbReference>
<dbReference type="GO" id="GO:0003676">
    <property type="term" value="F:nucleic acid binding"/>
    <property type="evidence" value="ECO:0007669"/>
    <property type="project" value="InterPro"/>
</dbReference>